<evidence type="ECO:0000256" key="1">
    <source>
        <dbReference type="ARBA" id="ARBA00022553"/>
    </source>
</evidence>
<protein>
    <submittedName>
        <fullName evidence="5">DNA-binding response regulator</fullName>
    </submittedName>
</protein>
<dbReference type="SMART" id="SM00421">
    <property type="entry name" value="HTH_LUXR"/>
    <property type="match status" value="1"/>
</dbReference>
<sequence>MDQDLSRPPLSVLVADDQPLVRELILGLLAREPDLAPEGVADLPEALARIAAHGPFDVVLLDLVMPGMNGLEGLARAMAANGGRPVLLMSGNLPEEMLAEAQRLGVAGVLPKTRFAGIASTVREAGRRNRPALPDTERQLLQMLVAGEATEQLAARFGREAFETTLAALFARLEVSTRTQAVLAARRRGLV</sequence>
<feature type="domain" description="Response regulatory" evidence="4">
    <location>
        <begin position="11"/>
        <end position="127"/>
    </location>
</feature>
<dbReference type="RefSeq" id="WP_119000514.1">
    <property type="nucleotide sequence ID" value="NZ_QWGP01000015.1"/>
</dbReference>
<dbReference type="EMBL" id="QWGP01000015">
    <property type="protein sequence ID" value="RHZ93923.1"/>
    <property type="molecule type" value="Genomic_DNA"/>
</dbReference>
<dbReference type="InterPro" id="IPR000792">
    <property type="entry name" value="Tscrpt_reg_LuxR_C"/>
</dbReference>
<dbReference type="GO" id="GO:0006355">
    <property type="term" value="P:regulation of DNA-templated transcription"/>
    <property type="evidence" value="ECO:0007669"/>
    <property type="project" value="InterPro"/>
</dbReference>
<keyword evidence="1 3" id="KW-0597">Phosphoprotein</keyword>
<dbReference type="InterPro" id="IPR011006">
    <property type="entry name" value="CheY-like_superfamily"/>
</dbReference>
<comment type="caution">
    <text evidence="5">The sequence shown here is derived from an EMBL/GenBank/DDBJ whole genome shotgun (WGS) entry which is preliminary data.</text>
</comment>
<dbReference type="InterPro" id="IPR016032">
    <property type="entry name" value="Sig_transdc_resp-reg_C-effctor"/>
</dbReference>
<dbReference type="SUPFAM" id="SSF52172">
    <property type="entry name" value="CheY-like"/>
    <property type="match status" value="1"/>
</dbReference>
<gene>
    <name evidence="5" type="ORF">D1114_13950</name>
</gene>
<dbReference type="Proteomes" id="UP000266305">
    <property type="component" value="Unassembled WGS sequence"/>
</dbReference>
<dbReference type="InterPro" id="IPR058245">
    <property type="entry name" value="NreC/VraR/RcsB-like_REC"/>
</dbReference>
<organism evidence="5 6">
    <name type="scientific">Cereibacter sphaeroides</name>
    <name type="common">Rhodobacter sphaeroides</name>
    <dbReference type="NCBI Taxonomy" id="1063"/>
    <lineage>
        <taxon>Bacteria</taxon>
        <taxon>Pseudomonadati</taxon>
        <taxon>Pseudomonadota</taxon>
        <taxon>Alphaproteobacteria</taxon>
        <taxon>Rhodobacterales</taxon>
        <taxon>Paracoccaceae</taxon>
        <taxon>Cereibacter</taxon>
    </lineage>
</organism>
<keyword evidence="2 5" id="KW-0238">DNA-binding</keyword>
<dbReference type="InterPro" id="IPR036388">
    <property type="entry name" value="WH-like_DNA-bd_sf"/>
</dbReference>
<dbReference type="Gene3D" id="1.10.10.10">
    <property type="entry name" value="Winged helix-like DNA-binding domain superfamily/Winged helix DNA-binding domain"/>
    <property type="match status" value="1"/>
</dbReference>
<proteinExistence type="predicted"/>
<dbReference type="PANTHER" id="PTHR45566">
    <property type="entry name" value="HTH-TYPE TRANSCRIPTIONAL REGULATOR YHJB-RELATED"/>
    <property type="match status" value="1"/>
</dbReference>
<dbReference type="AlphaFoldDB" id="A0AAX1UK08"/>
<reference evidence="5 6" key="1">
    <citation type="submission" date="2018-08" db="EMBL/GenBank/DDBJ databases">
        <title>Draft genome sequence of Rhodobacter sphaeroides FY.</title>
        <authorList>
            <person name="Rayyan A."/>
            <person name="Meyer T.E."/>
            <person name="Kyndt J.A."/>
        </authorList>
    </citation>
    <scope>NUCLEOTIDE SEQUENCE [LARGE SCALE GENOMIC DNA]</scope>
    <source>
        <strain evidence="5 6">FY</strain>
    </source>
</reference>
<evidence type="ECO:0000313" key="6">
    <source>
        <dbReference type="Proteomes" id="UP000266305"/>
    </source>
</evidence>
<feature type="modified residue" description="4-aspartylphosphate" evidence="3">
    <location>
        <position position="62"/>
    </location>
</feature>
<evidence type="ECO:0000256" key="3">
    <source>
        <dbReference type="PROSITE-ProRule" id="PRU00169"/>
    </source>
</evidence>
<dbReference type="CDD" id="cd17535">
    <property type="entry name" value="REC_NarL-like"/>
    <property type="match status" value="1"/>
</dbReference>
<dbReference type="Gene3D" id="3.40.50.2300">
    <property type="match status" value="1"/>
</dbReference>
<dbReference type="GO" id="GO:0000160">
    <property type="term" value="P:phosphorelay signal transduction system"/>
    <property type="evidence" value="ECO:0007669"/>
    <property type="project" value="InterPro"/>
</dbReference>
<dbReference type="SMART" id="SM00448">
    <property type="entry name" value="REC"/>
    <property type="match status" value="1"/>
</dbReference>
<dbReference type="InterPro" id="IPR051015">
    <property type="entry name" value="EvgA-like"/>
</dbReference>
<evidence type="ECO:0000256" key="2">
    <source>
        <dbReference type="ARBA" id="ARBA00023125"/>
    </source>
</evidence>
<evidence type="ECO:0000259" key="4">
    <source>
        <dbReference type="PROSITE" id="PS50110"/>
    </source>
</evidence>
<accession>A0AAX1UK08</accession>
<dbReference type="SUPFAM" id="SSF46894">
    <property type="entry name" value="C-terminal effector domain of the bipartite response regulators"/>
    <property type="match status" value="1"/>
</dbReference>
<dbReference type="GO" id="GO:0003677">
    <property type="term" value="F:DNA binding"/>
    <property type="evidence" value="ECO:0007669"/>
    <property type="project" value="UniProtKB-KW"/>
</dbReference>
<evidence type="ECO:0000313" key="5">
    <source>
        <dbReference type="EMBL" id="RHZ93923.1"/>
    </source>
</evidence>
<dbReference type="PANTHER" id="PTHR45566:SF1">
    <property type="entry name" value="HTH-TYPE TRANSCRIPTIONAL REGULATOR YHJB-RELATED"/>
    <property type="match status" value="1"/>
</dbReference>
<dbReference type="Pfam" id="PF00072">
    <property type="entry name" value="Response_reg"/>
    <property type="match status" value="1"/>
</dbReference>
<dbReference type="InterPro" id="IPR001789">
    <property type="entry name" value="Sig_transdc_resp-reg_receiver"/>
</dbReference>
<dbReference type="PROSITE" id="PS50110">
    <property type="entry name" value="RESPONSE_REGULATORY"/>
    <property type="match status" value="1"/>
</dbReference>
<name>A0AAX1UK08_CERSP</name>